<feature type="compositionally biased region" description="Polar residues" evidence="8">
    <location>
        <begin position="680"/>
        <end position="700"/>
    </location>
</feature>
<protein>
    <recommendedName>
        <fullName evidence="2">non-specific serine/threonine protein kinase</fullName>
        <ecNumber evidence="2">2.7.11.1</ecNumber>
    </recommendedName>
</protein>
<feature type="binding site" evidence="7">
    <location>
        <position position="48"/>
    </location>
    <ligand>
        <name>ATP</name>
        <dbReference type="ChEBI" id="CHEBI:30616"/>
    </ligand>
</feature>
<reference evidence="10" key="1">
    <citation type="submission" date="2022-08" db="EMBL/GenBank/DDBJ databases">
        <title>Genomic Encyclopedia of Type Strains, Phase III (KMG-III): the genomes of soil and plant-associated and newly described type strains.</title>
        <authorList>
            <person name="Whitman W."/>
        </authorList>
    </citation>
    <scope>NUCLEOTIDE SEQUENCE</scope>
    <source>
        <strain evidence="10">HMT 1</strain>
    </source>
</reference>
<feature type="region of interest" description="Disordered" evidence="8">
    <location>
        <begin position="521"/>
        <end position="558"/>
    </location>
</feature>
<keyword evidence="5" id="KW-0418">Kinase</keyword>
<dbReference type="AlphaFoldDB" id="A0AAE3L1R2"/>
<dbReference type="InterPro" id="IPR011009">
    <property type="entry name" value="Kinase-like_dom_sf"/>
</dbReference>
<dbReference type="SUPFAM" id="SSF56112">
    <property type="entry name" value="Protein kinase-like (PK-like)"/>
    <property type="match status" value="1"/>
</dbReference>
<keyword evidence="3" id="KW-0808">Transferase</keyword>
<name>A0AAE3L1R2_9GAMM</name>
<dbReference type="RefSeq" id="WP_259057419.1">
    <property type="nucleotide sequence ID" value="NZ_JANUCT010000023.1"/>
</dbReference>
<dbReference type="Gene3D" id="1.10.510.10">
    <property type="entry name" value="Transferase(Phosphotransferase) domain 1"/>
    <property type="match status" value="1"/>
</dbReference>
<evidence type="ECO:0000313" key="10">
    <source>
        <dbReference type="EMBL" id="MCS3904449.1"/>
    </source>
</evidence>
<evidence type="ECO:0000256" key="3">
    <source>
        <dbReference type="ARBA" id="ARBA00022679"/>
    </source>
</evidence>
<dbReference type="PROSITE" id="PS50011">
    <property type="entry name" value="PROTEIN_KINASE_DOM"/>
    <property type="match status" value="1"/>
</dbReference>
<comment type="caution">
    <text evidence="10">The sequence shown here is derived from an EMBL/GenBank/DDBJ whole genome shotgun (WGS) entry which is preliminary data.</text>
</comment>
<evidence type="ECO:0000256" key="1">
    <source>
        <dbReference type="ARBA" id="ARBA00010886"/>
    </source>
</evidence>
<dbReference type="GO" id="GO:0004674">
    <property type="term" value="F:protein serine/threonine kinase activity"/>
    <property type="evidence" value="ECO:0007669"/>
    <property type="project" value="UniProtKB-EC"/>
</dbReference>
<dbReference type="SMART" id="SM00220">
    <property type="entry name" value="S_TKc"/>
    <property type="match status" value="1"/>
</dbReference>
<keyword evidence="11" id="KW-1185">Reference proteome</keyword>
<dbReference type="CDD" id="cd14014">
    <property type="entry name" value="STKc_PknB_like"/>
    <property type="match status" value="1"/>
</dbReference>
<organism evidence="10 11">
    <name type="scientific">Methylohalomonas lacus</name>
    <dbReference type="NCBI Taxonomy" id="398773"/>
    <lineage>
        <taxon>Bacteria</taxon>
        <taxon>Pseudomonadati</taxon>
        <taxon>Pseudomonadota</taxon>
        <taxon>Gammaproteobacteria</taxon>
        <taxon>Methylohalomonadales</taxon>
        <taxon>Methylohalomonadaceae</taxon>
        <taxon>Methylohalomonas</taxon>
    </lineage>
</organism>
<dbReference type="PROSITE" id="PS00108">
    <property type="entry name" value="PROTEIN_KINASE_ST"/>
    <property type="match status" value="1"/>
</dbReference>
<evidence type="ECO:0000256" key="6">
    <source>
        <dbReference type="ARBA" id="ARBA00022840"/>
    </source>
</evidence>
<evidence type="ECO:0000259" key="9">
    <source>
        <dbReference type="PROSITE" id="PS50011"/>
    </source>
</evidence>
<evidence type="ECO:0000256" key="5">
    <source>
        <dbReference type="ARBA" id="ARBA00022777"/>
    </source>
</evidence>
<dbReference type="PROSITE" id="PS00107">
    <property type="entry name" value="PROTEIN_KINASE_ATP"/>
    <property type="match status" value="1"/>
</dbReference>
<feature type="region of interest" description="Disordered" evidence="8">
    <location>
        <begin position="680"/>
        <end position="708"/>
    </location>
</feature>
<dbReference type="EC" id="2.7.11.1" evidence="2"/>
<proteinExistence type="inferred from homology"/>
<sequence length="708" mass="78468">MEEQNLADELSPGQQLLCYRIDNVIGRGAFGITYLAEDINLHRAVAIKEFFPKQYCARASDATTAQPFSDESTSQFKSALDRFLSEARTLAQLEHPNIIRVNNVFAKNGTAYMVMNYEDGVSLASLLKQEGTISEARLSRLVTPLLSGLEKIHSTGFIHRDIKPANIYIHNDGMPVLIGFGSARQSIQEHDESLTSMVSLGYAPIEQYTRHGGQEGPWTDIYGLAATLYRATTGNLPPAAVDRAETVSQGYNDDVHTLIDTVHHRYSAQFLGAIKHGLALRSHERPPTIEAWRLEFGLEAPTDYELDDTDYPDWEADTAASATFTAFDHKETDGDYDHHVITEYHEDERTSQLRAIPETDRVDQDDDESYITKSAAPARKASAQKASAAVPAADDAITDYTRTEILAPEEHSNVISSIQNHGEPILFRNPGAADDIEKEASDLPRMTPLASEDPVTEEMPTGHETGQPRVKSRHKLRYFALTGTLCLVLAGVLASMSYTDTVNRLIADLQNAVTASTAELSSDALFPDTDTAPADPRQAEPANREQPTERPETVAHTNEPLEFEAIPTPQVAEQTAGQAQDDKQEEIERLLNAAQNDVRDRRLTTPEGNNAYEKYQAVLAKDADNQKAREGLNNILNLYLRIARQSLDRGNIQHAEEMLTRASKVDSDSPRLLQTRNAIRQQRTRQENTGAAPQQSQQRAPLSPPLHN</sequence>
<feature type="compositionally biased region" description="Basic and acidic residues" evidence="8">
    <location>
        <begin position="542"/>
        <end position="553"/>
    </location>
</feature>
<dbReference type="Proteomes" id="UP001204445">
    <property type="component" value="Unassembled WGS sequence"/>
</dbReference>
<comment type="similarity">
    <text evidence="1">Belongs to the protein kinase superfamily. NEK Ser/Thr protein kinase family. NIMA subfamily.</text>
</comment>
<dbReference type="GO" id="GO:0005524">
    <property type="term" value="F:ATP binding"/>
    <property type="evidence" value="ECO:0007669"/>
    <property type="project" value="UniProtKB-UniRule"/>
</dbReference>
<feature type="region of interest" description="Disordered" evidence="8">
    <location>
        <begin position="445"/>
        <end position="470"/>
    </location>
</feature>
<dbReference type="Pfam" id="PF00069">
    <property type="entry name" value="Pkinase"/>
    <property type="match status" value="1"/>
</dbReference>
<dbReference type="PANTHER" id="PTHR43671:SF13">
    <property type="entry name" value="SERINE_THREONINE-PROTEIN KINASE NEK2"/>
    <property type="match status" value="1"/>
</dbReference>
<evidence type="ECO:0000256" key="2">
    <source>
        <dbReference type="ARBA" id="ARBA00012513"/>
    </source>
</evidence>
<dbReference type="Gene3D" id="3.30.200.20">
    <property type="entry name" value="Phosphorylase Kinase, domain 1"/>
    <property type="match status" value="1"/>
</dbReference>
<keyword evidence="4 7" id="KW-0547">Nucleotide-binding</keyword>
<evidence type="ECO:0000256" key="7">
    <source>
        <dbReference type="PROSITE-ProRule" id="PRU10141"/>
    </source>
</evidence>
<evidence type="ECO:0000256" key="8">
    <source>
        <dbReference type="SAM" id="MobiDB-lite"/>
    </source>
</evidence>
<dbReference type="InterPro" id="IPR008271">
    <property type="entry name" value="Ser/Thr_kinase_AS"/>
</dbReference>
<dbReference type="InterPro" id="IPR017441">
    <property type="entry name" value="Protein_kinase_ATP_BS"/>
</dbReference>
<gene>
    <name evidence="10" type="ORF">J2T55_002485</name>
</gene>
<dbReference type="EMBL" id="JANUCT010000023">
    <property type="protein sequence ID" value="MCS3904449.1"/>
    <property type="molecule type" value="Genomic_DNA"/>
</dbReference>
<accession>A0AAE3L1R2</accession>
<evidence type="ECO:0000256" key="4">
    <source>
        <dbReference type="ARBA" id="ARBA00022741"/>
    </source>
</evidence>
<dbReference type="PANTHER" id="PTHR43671">
    <property type="entry name" value="SERINE/THREONINE-PROTEIN KINASE NEK"/>
    <property type="match status" value="1"/>
</dbReference>
<evidence type="ECO:0000313" key="11">
    <source>
        <dbReference type="Proteomes" id="UP001204445"/>
    </source>
</evidence>
<dbReference type="InterPro" id="IPR050660">
    <property type="entry name" value="NEK_Ser/Thr_kinase"/>
</dbReference>
<dbReference type="InterPro" id="IPR000719">
    <property type="entry name" value="Prot_kinase_dom"/>
</dbReference>
<keyword evidence="6 7" id="KW-0067">ATP-binding</keyword>
<feature type="domain" description="Protein kinase" evidence="9">
    <location>
        <begin position="19"/>
        <end position="297"/>
    </location>
</feature>